<keyword evidence="1" id="KW-0812">Transmembrane</keyword>
<feature type="transmembrane region" description="Helical" evidence="1">
    <location>
        <begin position="131"/>
        <end position="151"/>
    </location>
</feature>
<feature type="transmembrane region" description="Helical" evidence="1">
    <location>
        <begin position="340"/>
        <end position="358"/>
    </location>
</feature>
<feature type="transmembrane region" description="Helical" evidence="1">
    <location>
        <begin position="28"/>
        <end position="50"/>
    </location>
</feature>
<feature type="transmembrane region" description="Helical" evidence="1">
    <location>
        <begin position="157"/>
        <end position="178"/>
    </location>
</feature>
<evidence type="ECO:0000313" key="2">
    <source>
        <dbReference type="EMBL" id="GAA4720557.1"/>
    </source>
</evidence>
<reference evidence="3" key="1">
    <citation type="journal article" date="2019" name="Int. J. Syst. Evol. Microbiol.">
        <title>The Global Catalogue of Microorganisms (GCM) 10K type strain sequencing project: providing services to taxonomists for standard genome sequencing and annotation.</title>
        <authorList>
            <consortium name="The Broad Institute Genomics Platform"/>
            <consortium name="The Broad Institute Genome Sequencing Center for Infectious Disease"/>
            <person name="Wu L."/>
            <person name="Ma J."/>
        </authorList>
    </citation>
    <scope>NUCLEOTIDE SEQUENCE [LARGE SCALE GENOMIC DNA]</scope>
    <source>
        <strain evidence="3">JCM 18063</strain>
    </source>
</reference>
<sequence length="422" mass="44614">MSIPTTAIEPRFVEPDGAPVAFRAARDVLVGLASGAGATLGLVVVVGLVVEEVLVGHALAPALDLLARRGGAVVLALGALLVVGWPLVGALERAVLLRRLERRLEADPRAVALGSVVERVATAPSHVVGRLVAFLGVAAAGLGIVLAFVAMSGADETALPLLGFASAVVLWLAVRVPLRRATGRWEERVDEFRRRRDRWAEAARTSLERRRREAPRDPGPQRRAPWSRALGIVSGVAAVLQVLAVALWFVPVRVRYRCRTCEPRTFGPVGEERMDALTVGTTAFLAVATVLLVLVLAARLLDRVRQDRVVARWATTGPWDVPDAVAEDLLGRRAATSTSVRVLAGLCPLVLTVLVAATDPDLALPLPAPAWAAALPAVALGLALVTAPGAHRRRAALRHALLAGDDVTPQADVDPEDARTGD</sequence>
<feature type="transmembrane region" description="Helical" evidence="1">
    <location>
        <begin position="370"/>
        <end position="390"/>
    </location>
</feature>
<evidence type="ECO:0000256" key="1">
    <source>
        <dbReference type="SAM" id="Phobius"/>
    </source>
</evidence>
<keyword evidence="3" id="KW-1185">Reference proteome</keyword>
<dbReference type="RefSeq" id="WP_172148460.1">
    <property type="nucleotide sequence ID" value="NZ_BAABID010000004.1"/>
</dbReference>
<accession>A0ABP8Y3V0</accession>
<organism evidence="2 3">
    <name type="scientific">Isoptericola chiayiensis</name>
    <dbReference type="NCBI Taxonomy" id="579446"/>
    <lineage>
        <taxon>Bacteria</taxon>
        <taxon>Bacillati</taxon>
        <taxon>Actinomycetota</taxon>
        <taxon>Actinomycetes</taxon>
        <taxon>Micrococcales</taxon>
        <taxon>Promicromonosporaceae</taxon>
        <taxon>Isoptericola</taxon>
    </lineage>
</organism>
<feature type="transmembrane region" description="Helical" evidence="1">
    <location>
        <begin position="229"/>
        <end position="250"/>
    </location>
</feature>
<evidence type="ECO:0000313" key="3">
    <source>
        <dbReference type="Proteomes" id="UP001500956"/>
    </source>
</evidence>
<keyword evidence="1" id="KW-0472">Membrane</keyword>
<feature type="transmembrane region" description="Helical" evidence="1">
    <location>
        <begin position="276"/>
        <end position="298"/>
    </location>
</feature>
<protein>
    <recommendedName>
        <fullName evidence="4">Integral membrane protein</fullName>
    </recommendedName>
</protein>
<feature type="transmembrane region" description="Helical" evidence="1">
    <location>
        <begin position="70"/>
        <end position="91"/>
    </location>
</feature>
<comment type="caution">
    <text evidence="2">The sequence shown here is derived from an EMBL/GenBank/DDBJ whole genome shotgun (WGS) entry which is preliminary data.</text>
</comment>
<gene>
    <name evidence="2" type="ORF">GCM10023216_06890</name>
</gene>
<dbReference type="Proteomes" id="UP001500956">
    <property type="component" value="Unassembled WGS sequence"/>
</dbReference>
<proteinExistence type="predicted"/>
<dbReference type="EMBL" id="BAABID010000004">
    <property type="protein sequence ID" value="GAA4720557.1"/>
    <property type="molecule type" value="Genomic_DNA"/>
</dbReference>
<name>A0ABP8Y3V0_9MICO</name>
<evidence type="ECO:0008006" key="4">
    <source>
        <dbReference type="Google" id="ProtNLM"/>
    </source>
</evidence>
<keyword evidence="1" id="KW-1133">Transmembrane helix</keyword>